<dbReference type="Proteomes" id="UP001157502">
    <property type="component" value="Chromosome 14"/>
</dbReference>
<name>A0ACC2GCT3_DALPE</name>
<proteinExistence type="predicted"/>
<dbReference type="EMBL" id="CM055741">
    <property type="protein sequence ID" value="KAJ8001397.1"/>
    <property type="molecule type" value="Genomic_DNA"/>
</dbReference>
<keyword evidence="2" id="KW-1185">Reference proteome</keyword>
<evidence type="ECO:0000313" key="1">
    <source>
        <dbReference type="EMBL" id="KAJ8001397.1"/>
    </source>
</evidence>
<comment type="caution">
    <text evidence="1">The sequence shown here is derived from an EMBL/GenBank/DDBJ whole genome shotgun (WGS) entry which is preliminary data.</text>
</comment>
<accession>A0ACC2GCT3</accession>
<sequence length="107" mass="12096">MAGDFGHTWKKEDDEEMEEVGGLINSDGEDVSWDPSDLREGTVPPAGNGSHAASHSKAPVVWHKPKSRRRKKRGEQRLYHCSNCESPRYQKNHTVDDHPSTTKAFLR</sequence>
<protein>
    <submittedName>
        <fullName evidence="1">Uncharacterized protein</fullName>
    </submittedName>
</protein>
<reference evidence="1" key="1">
    <citation type="submission" date="2021-05" db="EMBL/GenBank/DDBJ databases">
        <authorList>
            <person name="Pan Q."/>
            <person name="Jouanno E."/>
            <person name="Zahm M."/>
            <person name="Klopp C."/>
            <person name="Cabau C."/>
            <person name="Louis A."/>
            <person name="Berthelot C."/>
            <person name="Parey E."/>
            <person name="Roest Crollius H."/>
            <person name="Montfort J."/>
            <person name="Robinson-Rechavi M."/>
            <person name="Bouchez O."/>
            <person name="Lampietro C."/>
            <person name="Lopez Roques C."/>
            <person name="Donnadieu C."/>
            <person name="Postlethwait J."/>
            <person name="Bobe J."/>
            <person name="Dillon D."/>
            <person name="Chandos A."/>
            <person name="von Hippel F."/>
            <person name="Guiguen Y."/>
        </authorList>
    </citation>
    <scope>NUCLEOTIDE SEQUENCE</scope>
    <source>
        <strain evidence="1">YG-Jan2019</strain>
    </source>
</reference>
<organism evidence="1 2">
    <name type="scientific">Dallia pectoralis</name>
    <name type="common">Alaska blackfish</name>
    <dbReference type="NCBI Taxonomy" id="75939"/>
    <lineage>
        <taxon>Eukaryota</taxon>
        <taxon>Metazoa</taxon>
        <taxon>Chordata</taxon>
        <taxon>Craniata</taxon>
        <taxon>Vertebrata</taxon>
        <taxon>Euteleostomi</taxon>
        <taxon>Actinopterygii</taxon>
        <taxon>Neopterygii</taxon>
        <taxon>Teleostei</taxon>
        <taxon>Protacanthopterygii</taxon>
        <taxon>Esociformes</taxon>
        <taxon>Umbridae</taxon>
        <taxon>Dallia</taxon>
    </lineage>
</organism>
<gene>
    <name evidence="1" type="ORF">DPEC_G00169090</name>
</gene>
<evidence type="ECO:0000313" key="2">
    <source>
        <dbReference type="Proteomes" id="UP001157502"/>
    </source>
</evidence>